<accession>A0AAW1UFP8</accession>
<proteinExistence type="predicted"/>
<protein>
    <submittedName>
        <fullName evidence="2">Uncharacterized protein</fullName>
    </submittedName>
</protein>
<sequence>MLLTKQKKKLNRLIQQSDSDDDGEHELSFYVNDRVKLMKEVLKTIKPKKIKAMTPACLKNMDMEEINSMLLEELLGISNKRLKYIFNGQNLDEDSSSSTNEDEPVDIISLDDISDDDFVINIDDDKNECNSKLKKVKKEHKHRKCRKDKARYPVKEEKISSKDKDNQKDTDKQNTQVSKGAGIDSNENLMSVLELLELQARARAIKSQLLIESSKTQENVCDTKSSPTNENMDSDDDVIIENTKTEEIIITSSESEDDTNIRKLKDSTSETIKKVSSKTYIADKNKNNSQTPIIEKTTYQEDNSTNLKISENITPRNKSDDPMKISEVHQSISGELSHKIVENNVLNQGNDKDNETCENKSDKSPEELENEKKTKVKLLTGKKEDQGKNGKGKQMDNDESIVINLSDYEMEELK</sequence>
<evidence type="ECO:0000256" key="1">
    <source>
        <dbReference type="SAM" id="MobiDB-lite"/>
    </source>
</evidence>
<feature type="compositionally biased region" description="Basic and acidic residues" evidence="1">
    <location>
        <begin position="350"/>
        <end position="373"/>
    </location>
</feature>
<reference evidence="2 3" key="1">
    <citation type="submission" date="2023-03" db="EMBL/GenBank/DDBJ databases">
        <title>Genome insight into feeding habits of ladybird beetles.</title>
        <authorList>
            <person name="Li H.-S."/>
            <person name="Huang Y.-H."/>
            <person name="Pang H."/>
        </authorList>
    </citation>
    <scope>NUCLEOTIDE SEQUENCE [LARGE SCALE GENOMIC DNA]</scope>
    <source>
        <strain evidence="2">SYSU_2023b</strain>
        <tissue evidence="2">Whole body</tissue>
    </source>
</reference>
<dbReference type="EMBL" id="JARQZJ010000061">
    <property type="protein sequence ID" value="KAK9878987.1"/>
    <property type="molecule type" value="Genomic_DNA"/>
</dbReference>
<evidence type="ECO:0000313" key="2">
    <source>
        <dbReference type="EMBL" id="KAK9878987.1"/>
    </source>
</evidence>
<dbReference type="GO" id="GO:0042981">
    <property type="term" value="P:regulation of apoptotic process"/>
    <property type="evidence" value="ECO:0007669"/>
    <property type="project" value="InterPro"/>
</dbReference>
<feature type="compositionally biased region" description="Basic and acidic residues" evidence="1">
    <location>
        <begin position="381"/>
        <end position="396"/>
    </location>
</feature>
<dbReference type="InterPro" id="IPR038991">
    <property type="entry name" value="CAAP1"/>
</dbReference>
<dbReference type="Pfam" id="PF15335">
    <property type="entry name" value="CAAP1"/>
    <property type="match status" value="1"/>
</dbReference>
<dbReference type="AlphaFoldDB" id="A0AAW1UFP8"/>
<feature type="region of interest" description="Disordered" evidence="1">
    <location>
        <begin position="346"/>
        <end position="414"/>
    </location>
</feature>
<dbReference type="PANTHER" id="PTHR14740:SF3">
    <property type="entry name" value="CASPASE ACTIVITY AND APOPTOSIS INHIBITOR 1"/>
    <property type="match status" value="1"/>
</dbReference>
<comment type="caution">
    <text evidence="2">The sequence shown here is derived from an EMBL/GenBank/DDBJ whole genome shotgun (WGS) entry which is preliminary data.</text>
</comment>
<feature type="compositionally biased region" description="Basic residues" evidence="1">
    <location>
        <begin position="134"/>
        <end position="149"/>
    </location>
</feature>
<dbReference type="Proteomes" id="UP001431783">
    <property type="component" value="Unassembled WGS sequence"/>
</dbReference>
<feature type="region of interest" description="Disordered" evidence="1">
    <location>
        <begin position="134"/>
        <end position="182"/>
    </location>
</feature>
<dbReference type="PANTHER" id="PTHR14740">
    <property type="entry name" value="CASPASE ACTIVITY AND APOPTOSIS INHIBITOR 1"/>
    <property type="match status" value="1"/>
</dbReference>
<organism evidence="2 3">
    <name type="scientific">Henosepilachna vigintioctopunctata</name>
    <dbReference type="NCBI Taxonomy" id="420089"/>
    <lineage>
        <taxon>Eukaryota</taxon>
        <taxon>Metazoa</taxon>
        <taxon>Ecdysozoa</taxon>
        <taxon>Arthropoda</taxon>
        <taxon>Hexapoda</taxon>
        <taxon>Insecta</taxon>
        <taxon>Pterygota</taxon>
        <taxon>Neoptera</taxon>
        <taxon>Endopterygota</taxon>
        <taxon>Coleoptera</taxon>
        <taxon>Polyphaga</taxon>
        <taxon>Cucujiformia</taxon>
        <taxon>Coccinelloidea</taxon>
        <taxon>Coccinellidae</taxon>
        <taxon>Epilachninae</taxon>
        <taxon>Epilachnini</taxon>
        <taxon>Henosepilachna</taxon>
    </lineage>
</organism>
<keyword evidence="3" id="KW-1185">Reference proteome</keyword>
<feature type="compositionally biased region" description="Basic and acidic residues" evidence="1">
    <location>
        <begin position="150"/>
        <end position="172"/>
    </location>
</feature>
<name>A0AAW1UFP8_9CUCU</name>
<evidence type="ECO:0000313" key="3">
    <source>
        <dbReference type="Proteomes" id="UP001431783"/>
    </source>
</evidence>
<gene>
    <name evidence="2" type="ORF">WA026_003804</name>
</gene>